<proteinExistence type="predicted"/>
<name>A0A165A8Q4_9AGAM</name>
<dbReference type="GO" id="GO:0008270">
    <property type="term" value="F:zinc ion binding"/>
    <property type="evidence" value="ECO:0007669"/>
    <property type="project" value="UniProtKB-KW"/>
</dbReference>
<dbReference type="Proteomes" id="UP000076722">
    <property type="component" value="Unassembled WGS sequence"/>
</dbReference>
<dbReference type="PROSITE" id="PS50157">
    <property type="entry name" value="ZINC_FINGER_C2H2_2"/>
    <property type="match status" value="2"/>
</dbReference>
<dbReference type="InterPro" id="IPR036236">
    <property type="entry name" value="Znf_C2H2_sf"/>
</dbReference>
<organism evidence="4 5">
    <name type="scientific">Sistotremastrum niveocremeum HHB9708</name>
    <dbReference type="NCBI Taxonomy" id="1314777"/>
    <lineage>
        <taxon>Eukaryota</taxon>
        <taxon>Fungi</taxon>
        <taxon>Dikarya</taxon>
        <taxon>Basidiomycota</taxon>
        <taxon>Agaricomycotina</taxon>
        <taxon>Agaricomycetes</taxon>
        <taxon>Sistotremastrales</taxon>
        <taxon>Sistotremastraceae</taxon>
        <taxon>Sertulicium</taxon>
        <taxon>Sertulicium niveocremeum</taxon>
    </lineage>
</organism>
<protein>
    <recommendedName>
        <fullName evidence="3">C2H2-type domain-containing protein</fullName>
    </recommendedName>
</protein>
<gene>
    <name evidence="4" type="ORF">SISNIDRAFT_481347</name>
</gene>
<dbReference type="EMBL" id="KV419395">
    <property type="protein sequence ID" value="KZS98631.1"/>
    <property type="molecule type" value="Genomic_DNA"/>
</dbReference>
<feature type="region of interest" description="Disordered" evidence="2">
    <location>
        <begin position="1"/>
        <end position="168"/>
    </location>
</feature>
<feature type="compositionally biased region" description="Polar residues" evidence="2">
    <location>
        <begin position="82"/>
        <end position="99"/>
    </location>
</feature>
<evidence type="ECO:0000259" key="3">
    <source>
        <dbReference type="PROSITE" id="PS50157"/>
    </source>
</evidence>
<dbReference type="SUPFAM" id="SSF57667">
    <property type="entry name" value="beta-beta-alpha zinc fingers"/>
    <property type="match status" value="1"/>
</dbReference>
<feature type="domain" description="C2H2-type" evidence="3">
    <location>
        <begin position="207"/>
        <end position="238"/>
    </location>
</feature>
<keyword evidence="5" id="KW-1185">Reference proteome</keyword>
<dbReference type="SMART" id="SM00355">
    <property type="entry name" value="ZnF_C2H2"/>
    <property type="match status" value="2"/>
</dbReference>
<dbReference type="InterPro" id="IPR013087">
    <property type="entry name" value="Znf_C2H2_type"/>
</dbReference>
<feature type="domain" description="C2H2-type" evidence="3">
    <location>
        <begin position="176"/>
        <end position="199"/>
    </location>
</feature>
<dbReference type="STRING" id="1314777.A0A165A8Q4"/>
<evidence type="ECO:0000313" key="5">
    <source>
        <dbReference type="Proteomes" id="UP000076722"/>
    </source>
</evidence>
<keyword evidence="1" id="KW-0863">Zinc-finger</keyword>
<evidence type="ECO:0000256" key="1">
    <source>
        <dbReference type="PROSITE-ProRule" id="PRU00042"/>
    </source>
</evidence>
<evidence type="ECO:0000256" key="2">
    <source>
        <dbReference type="SAM" id="MobiDB-lite"/>
    </source>
</evidence>
<feature type="compositionally biased region" description="Polar residues" evidence="2">
    <location>
        <begin position="42"/>
        <end position="54"/>
    </location>
</feature>
<sequence>MDPRQSSSKSTSSSPDDTENYSQTHSVPTMAGYPQMPLQSLPHPSSGSQYNYSMGTADYARDAHGMNPASYPQAVDPRAYNPSLQYPSQTDRNTTSLARSSAHVLPGQPTNMPYGQVPLHPAHEMPDPNYHYSYPMPSQVPHASHLSSTQVNATASGSSSSSRSPAAASASASRSYPCDLCSQTFTRAHDRKRHREIHTRVAGQSNHACPYCHKTFSRQDALKRHCDNYCEAMTEEQYRLYLDGART</sequence>
<dbReference type="Pfam" id="PF00096">
    <property type="entry name" value="zf-C2H2"/>
    <property type="match status" value="2"/>
</dbReference>
<dbReference type="PROSITE" id="PS00028">
    <property type="entry name" value="ZINC_FINGER_C2H2_1"/>
    <property type="match status" value="1"/>
</dbReference>
<dbReference type="Gene3D" id="3.30.160.60">
    <property type="entry name" value="Classic Zinc Finger"/>
    <property type="match status" value="2"/>
</dbReference>
<reference evidence="4 5" key="1">
    <citation type="journal article" date="2016" name="Mol. Biol. Evol.">
        <title>Comparative Genomics of Early-Diverging Mushroom-Forming Fungi Provides Insights into the Origins of Lignocellulose Decay Capabilities.</title>
        <authorList>
            <person name="Nagy L.G."/>
            <person name="Riley R."/>
            <person name="Tritt A."/>
            <person name="Adam C."/>
            <person name="Daum C."/>
            <person name="Floudas D."/>
            <person name="Sun H."/>
            <person name="Yadav J.S."/>
            <person name="Pangilinan J."/>
            <person name="Larsson K.H."/>
            <person name="Matsuura K."/>
            <person name="Barry K."/>
            <person name="Labutti K."/>
            <person name="Kuo R."/>
            <person name="Ohm R.A."/>
            <person name="Bhattacharya S.S."/>
            <person name="Shirouzu T."/>
            <person name="Yoshinaga Y."/>
            <person name="Martin F.M."/>
            <person name="Grigoriev I.V."/>
            <person name="Hibbett D.S."/>
        </authorList>
    </citation>
    <scope>NUCLEOTIDE SEQUENCE [LARGE SCALE GENOMIC DNA]</scope>
    <source>
        <strain evidence="4 5">HHB9708</strain>
    </source>
</reference>
<keyword evidence="1" id="KW-0479">Metal-binding</keyword>
<feature type="compositionally biased region" description="Low complexity" evidence="2">
    <location>
        <begin position="1"/>
        <end position="14"/>
    </location>
</feature>
<evidence type="ECO:0000313" key="4">
    <source>
        <dbReference type="EMBL" id="KZS98631.1"/>
    </source>
</evidence>
<feature type="compositionally biased region" description="Low complexity" evidence="2">
    <location>
        <begin position="153"/>
        <end position="168"/>
    </location>
</feature>
<keyword evidence="1" id="KW-0862">Zinc</keyword>
<accession>A0A165A8Q4</accession>
<dbReference type="AlphaFoldDB" id="A0A165A8Q4"/>
<dbReference type="OrthoDB" id="8922241at2759"/>